<reference evidence="1 2" key="1">
    <citation type="journal article" date="2012" name="BMC Genomics">
        <title>The Caulobacter crescentus phage phiCbK: genomics of a canonical phage.</title>
        <authorList>
            <person name="Gill J.J."/>
            <person name="Berry J.D."/>
            <person name="Russell W.K."/>
            <person name="Lessor L."/>
            <person name="Escobar Garcia D.A."/>
            <person name="Hernandez D."/>
            <person name="Kane A."/>
            <person name="Keene J."/>
            <person name="Maddox M."/>
            <person name="Martin R."/>
            <person name="Mohan S."/>
            <person name="Thorn A.M."/>
            <person name="Russell D.H."/>
            <person name="Young R."/>
        </authorList>
    </citation>
    <scope>NUCLEOTIDE SEQUENCE [LARGE SCALE GENOMIC DNA]</scope>
</reference>
<evidence type="ECO:0000313" key="1">
    <source>
        <dbReference type="EMBL" id="AFU88211.1"/>
    </source>
</evidence>
<keyword evidence="2" id="KW-1185">Reference proteome</keyword>
<organism evidence="1 2">
    <name type="scientific">Caulobacter phage CcrColossus</name>
    <dbReference type="NCBI Taxonomy" id="1211640"/>
    <lineage>
        <taxon>Viruses</taxon>
        <taxon>Duplodnaviria</taxon>
        <taxon>Heunggongvirae</taxon>
        <taxon>Uroviricota</taxon>
        <taxon>Caudoviricetes</taxon>
        <taxon>Jeanschmidtviridae</taxon>
        <taxon>Colossusvirus</taxon>
        <taxon>Colossusvirus colossus</taxon>
    </lineage>
</organism>
<gene>
    <name evidence="1" type="ORF">CcrColossus_gp341</name>
</gene>
<dbReference type="EMBL" id="JX100810">
    <property type="protein sequence ID" value="AFU88211.1"/>
    <property type="molecule type" value="Genomic_DNA"/>
</dbReference>
<dbReference type="GeneID" id="13995269"/>
<dbReference type="KEGG" id="vg:13995269"/>
<sequence length="141" mass="15665">MKFPKGITRCAAPKRSNHAGRVWDLADLTLPNGAIALAHYDMSYGQNFYFEIDGVWRKGSIDLFGQDSGRHIKFDLRDAAALDAVEKLTVAYEEALCNGDEGEIERLCYEVEEAATKAGYNNHRRLAALHTWAEGFALKGA</sequence>
<name>K4JSU5_9CAUD</name>
<protein>
    <submittedName>
        <fullName evidence="1">Uncharacterized protein</fullName>
    </submittedName>
</protein>
<dbReference type="RefSeq" id="YP_006988575.1">
    <property type="nucleotide sequence ID" value="NC_019406.1"/>
</dbReference>
<proteinExistence type="predicted"/>
<evidence type="ECO:0000313" key="2">
    <source>
        <dbReference type="Proteomes" id="UP000000463"/>
    </source>
</evidence>
<dbReference type="Proteomes" id="UP000000463">
    <property type="component" value="Segment"/>
</dbReference>
<accession>K4JSU5</accession>